<protein>
    <submittedName>
        <fullName evidence="1">Uncharacterized protein</fullName>
    </submittedName>
</protein>
<name>A0A2T7A4X6_TUBBO</name>
<dbReference type="EMBL" id="NESQ01000022">
    <property type="protein sequence ID" value="PUU82784.1"/>
    <property type="molecule type" value="Genomic_DNA"/>
</dbReference>
<reference evidence="1 2" key="1">
    <citation type="submission" date="2017-04" db="EMBL/GenBank/DDBJ databases">
        <title>Draft genome sequence of Tuber borchii Vittad., a whitish edible truffle.</title>
        <authorList>
            <consortium name="DOE Joint Genome Institute"/>
            <person name="Murat C."/>
            <person name="Kuo A."/>
            <person name="Barry K.W."/>
            <person name="Clum A."/>
            <person name="Dockter R.B."/>
            <person name="Fauchery L."/>
            <person name="Iotti M."/>
            <person name="Kohler A."/>
            <person name="Labutti K."/>
            <person name="Lindquist E.A."/>
            <person name="Lipzen A."/>
            <person name="Ohm R.A."/>
            <person name="Wang M."/>
            <person name="Grigoriev I.V."/>
            <person name="Zambonelli A."/>
            <person name="Martin F.M."/>
        </authorList>
    </citation>
    <scope>NUCLEOTIDE SEQUENCE [LARGE SCALE GENOMIC DNA]</scope>
    <source>
        <strain evidence="1 2">Tbo3840</strain>
    </source>
</reference>
<gene>
    <name evidence="1" type="ORF">B9Z19DRAFT_1120169</name>
</gene>
<accession>A0A2T7A4X6</accession>
<evidence type="ECO:0000313" key="2">
    <source>
        <dbReference type="Proteomes" id="UP000244722"/>
    </source>
</evidence>
<evidence type="ECO:0000313" key="1">
    <source>
        <dbReference type="EMBL" id="PUU82784.1"/>
    </source>
</evidence>
<proteinExistence type="predicted"/>
<sequence length="138" mass="15352">MAYTICTDDSPADYPSAFLETGNSQSDTALMRVCHFWPHRTDGPLKVVLLCKIFTPHVDNKITAALSLRRMMPGPNKDIVRTILDLLPNPHITINELFGGATPDGLDPNTQLPFNIADLRALLARIILKDRVLVKDDM</sequence>
<dbReference type="AlphaFoldDB" id="A0A2T7A4X6"/>
<organism evidence="1 2">
    <name type="scientific">Tuber borchii</name>
    <name type="common">White truffle</name>
    <dbReference type="NCBI Taxonomy" id="42251"/>
    <lineage>
        <taxon>Eukaryota</taxon>
        <taxon>Fungi</taxon>
        <taxon>Dikarya</taxon>
        <taxon>Ascomycota</taxon>
        <taxon>Pezizomycotina</taxon>
        <taxon>Pezizomycetes</taxon>
        <taxon>Pezizales</taxon>
        <taxon>Tuberaceae</taxon>
        <taxon>Tuber</taxon>
    </lineage>
</organism>
<dbReference type="Proteomes" id="UP000244722">
    <property type="component" value="Unassembled WGS sequence"/>
</dbReference>
<comment type="caution">
    <text evidence="1">The sequence shown here is derived from an EMBL/GenBank/DDBJ whole genome shotgun (WGS) entry which is preliminary data.</text>
</comment>
<keyword evidence="2" id="KW-1185">Reference proteome</keyword>
<dbReference type="OrthoDB" id="76567at2759"/>